<evidence type="ECO:0000313" key="8">
    <source>
        <dbReference type="Proteomes" id="UP001165082"/>
    </source>
</evidence>
<dbReference type="PANTHER" id="PTHR11627">
    <property type="entry name" value="FRUCTOSE-BISPHOSPHATE ALDOLASE"/>
    <property type="match status" value="1"/>
</dbReference>
<evidence type="ECO:0000256" key="2">
    <source>
        <dbReference type="ARBA" id="ARBA00010387"/>
    </source>
</evidence>
<dbReference type="Pfam" id="PF00274">
    <property type="entry name" value="Glycolytic"/>
    <property type="match status" value="2"/>
</dbReference>
<evidence type="ECO:0000256" key="1">
    <source>
        <dbReference type="ARBA" id="ARBA00004714"/>
    </source>
</evidence>
<dbReference type="EC" id="4.1.2.13" evidence="3"/>
<feature type="region of interest" description="Disordered" evidence="6">
    <location>
        <begin position="121"/>
        <end position="185"/>
    </location>
</feature>
<feature type="compositionally biased region" description="Acidic residues" evidence="6">
    <location>
        <begin position="126"/>
        <end position="139"/>
    </location>
</feature>
<sequence length="673" mass="74070">MTYYDTLAEVLLGGQEFPNHPFIGSVHDFLESALGIKDEESLRESMMTAAEVRKLKAKLKNWGNKLQEFKVLKKNKENFPFKKIGETILAYRELLALNSPMPTTVSQTERAFDILEKIRDEKSESEGDDYSSDDEEPEELNLIPSASSEAKGLPKSLKRGAVNDSSEDEKGTDDKRLKRDQSPAVQHTISKAMVEAKYGFAAKNLPILLDSVVNNIPAFNEEMDSNYDQWTNTARMAFDGSSLPHQHLLTTDCSESSDQIQRMFGAKLMQANKLPTFFGHLADGTYESDCRVILLNLKTNLESMMISHDSIEKWQKVCNKLEIGQDSPVPGLGPMLSVHNIASAIQYISRQLAAAHGGTHRGLEESEKIIILARAMESIAAEHDKSNFKRLKQRSDNDFEGVVKWWAQDFDAIKVTTKVSALKASRASDAAVNAPPGHGETMDRGLDTLKKRCADAYAQGARFAKWRNVLQIDPKQGLPSELAVREATEQLAKYSLICQSERLVPIVESEIVPNGDHDIYACAAATERVLAAQFKALADHHGPAASAEEIATLTVTALKRTVPPALPGIFFLSGEMPLDMDNEEAATINLSKMNEMYPKLPWHLSFSYGKALQKTALVTWTSTLANSDNEEVSQKALKARAGANNDAVLGKYTAGTCASVGTDGNINQAAGPY</sequence>
<proteinExistence type="inferred from homology"/>
<dbReference type="SUPFAM" id="SSF51569">
    <property type="entry name" value="Aldolase"/>
    <property type="match status" value="1"/>
</dbReference>
<protein>
    <recommendedName>
        <fullName evidence="3">fructose-bisphosphate aldolase</fullName>
        <ecNumber evidence="3">4.1.2.13</ecNumber>
    </recommendedName>
</protein>
<dbReference type="InterPro" id="IPR013785">
    <property type="entry name" value="Aldolase_TIM"/>
</dbReference>
<dbReference type="Gene3D" id="3.20.20.70">
    <property type="entry name" value="Aldolase class I"/>
    <property type="match status" value="1"/>
</dbReference>
<evidence type="ECO:0000256" key="6">
    <source>
        <dbReference type="SAM" id="MobiDB-lite"/>
    </source>
</evidence>
<feature type="compositionally biased region" description="Basic and acidic residues" evidence="6">
    <location>
        <begin position="168"/>
        <end position="181"/>
    </location>
</feature>
<dbReference type="Proteomes" id="UP001165082">
    <property type="component" value="Unassembled WGS sequence"/>
</dbReference>
<organism evidence="7 8">
    <name type="scientific">Triparma retinervis</name>
    <dbReference type="NCBI Taxonomy" id="2557542"/>
    <lineage>
        <taxon>Eukaryota</taxon>
        <taxon>Sar</taxon>
        <taxon>Stramenopiles</taxon>
        <taxon>Ochrophyta</taxon>
        <taxon>Bolidophyceae</taxon>
        <taxon>Parmales</taxon>
        <taxon>Triparmaceae</taxon>
        <taxon>Triparma</taxon>
    </lineage>
</organism>
<comment type="caution">
    <text evidence="7">The sequence shown here is derived from an EMBL/GenBank/DDBJ whole genome shotgun (WGS) entry which is preliminary data.</text>
</comment>
<gene>
    <name evidence="7" type="ORF">TrRE_jg2904</name>
</gene>
<keyword evidence="4" id="KW-0324">Glycolysis</keyword>
<comment type="similarity">
    <text evidence="2">Belongs to the class I fructose-bisphosphate aldolase family.</text>
</comment>
<reference evidence="7" key="1">
    <citation type="submission" date="2022-07" db="EMBL/GenBank/DDBJ databases">
        <title>Genome analysis of Parmales, a sister group of diatoms, reveals the evolutionary specialization of diatoms from phago-mixotrophs to photoautotrophs.</title>
        <authorList>
            <person name="Ban H."/>
            <person name="Sato S."/>
            <person name="Yoshikawa S."/>
            <person name="Kazumasa Y."/>
            <person name="Nakamura Y."/>
            <person name="Ichinomiya M."/>
            <person name="Saitoh K."/>
            <person name="Sato N."/>
            <person name="Blanc-Mathieu R."/>
            <person name="Endo H."/>
            <person name="Kuwata A."/>
            <person name="Ogata H."/>
        </authorList>
    </citation>
    <scope>NUCLEOTIDE SEQUENCE</scope>
</reference>
<dbReference type="OrthoDB" id="36455at2759"/>
<evidence type="ECO:0000256" key="5">
    <source>
        <dbReference type="ARBA" id="ARBA00023239"/>
    </source>
</evidence>
<comment type="pathway">
    <text evidence="1">Carbohydrate degradation; glycolysis; D-glyceraldehyde 3-phosphate and glycerone phosphate from D-glucose: step 4/4.</text>
</comment>
<name>A0A9W7G5C4_9STRA</name>
<evidence type="ECO:0000256" key="4">
    <source>
        <dbReference type="ARBA" id="ARBA00023152"/>
    </source>
</evidence>
<dbReference type="EMBL" id="BRXZ01007707">
    <property type="protein sequence ID" value="GMI32602.1"/>
    <property type="molecule type" value="Genomic_DNA"/>
</dbReference>
<dbReference type="GO" id="GO:0004332">
    <property type="term" value="F:fructose-bisphosphate aldolase activity"/>
    <property type="evidence" value="ECO:0007669"/>
    <property type="project" value="UniProtKB-EC"/>
</dbReference>
<keyword evidence="8" id="KW-1185">Reference proteome</keyword>
<evidence type="ECO:0000256" key="3">
    <source>
        <dbReference type="ARBA" id="ARBA00013068"/>
    </source>
</evidence>
<accession>A0A9W7G5C4</accession>
<dbReference type="InterPro" id="IPR000741">
    <property type="entry name" value="FBA_I"/>
</dbReference>
<keyword evidence="5" id="KW-0456">Lyase</keyword>
<dbReference type="GO" id="GO:0006096">
    <property type="term" value="P:glycolytic process"/>
    <property type="evidence" value="ECO:0007669"/>
    <property type="project" value="UniProtKB-KW"/>
</dbReference>
<evidence type="ECO:0000313" key="7">
    <source>
        <dbReference type="EMBL" id="GMI32602.1"/>
    </source>
</evidence>
<dbReference type="AlphaFoldDB" id="A0A9W7G5C4"/>